<feature type="compositionally biased region" description="Basic and acidic residues" evidence="4">
    <location>
        <begin position="254"/>
        <end position="276"/>
    </location>
</feature>
<feature type="domain" description="Ribosomal RNA-processing protein 14/surfeit locus protein 6 C-terminal" evidence="5">
    <location>
        <begin position="162"/>
        <end position="358"/>
    </location>
</feature>
<evidence type="ECO:0000256" key="4">
    <source>
        <dbReference type="SAM" id="MobiDB-lite"/>
    </source>
</evidence>
<keyword evidence="3" id="KW-0539">Nucleus</keyword>
<feature type="compositionally biased region" description="Basic residues" evidence="4">
    <location>
        <begin position="161"/>
        <end position="174"/>
    </location>
</feature>
<evidence type="ECO:0000313" key="7">
    <source>
        <dbReference type="EMBL" id="CAL5220486.1"/>
    </source>
</evidence>
<feature type="region of interest" description="Disordered" evidence="4">
    <location>
        <begin position="59"/>
        <end position="276"/>
    </location>
</feature>
<evidence type="ECO:0000256" key="1">
    <source>
        <dbReference type="ARBA" id="ARBA00004123"/>
    </source>
</evidence>
<evidence type="ECO:0000256" key="2">
    <source>
        <dbReference type="ARBA" id="ARBA00005904"/>
    </source>
</evidence>
<feature type="compositionally biased region" description="Basic and acidic residues" evidence="4">
    <location>
        <begin position="236"/>
        <end position="245"/>
    </location>
</feature>
<comment type="caution">
    <text evidence="7">The sequence shown here is derived from an EMBL/GenBank/DDBJ whole genome shotgun (WGS) entry which is preliminary data.</text>
</comment>
<dbReference type="Proteomes" id="UP001497392">
    <property type="component" value="Unassembled WGS sequence"/>
</dbReference>
<comment type="subcellular location">
    <subcellularLocation>
        <location evidence="1">Nucleus</location>
    </subcellularLocation>
</comment>
<feature type="region of interest" description="Disordered" evidence="4">
    <location>
        <begin position="311"/>
        <end position="380"/>
    </location>
</feature>
<evidence type="ECO:0000256" key="3">
    <source>
        <dbReference type="ARBA" id="ARBA00023242"/>
    </source>
</evidence>
<dbReference type="InterPro" id="IPR029188">
    <property type="entry name" value="Rrp14_N"/>
</dbReference>
<evidence type="ECO:0000259" key="6">
    <source>
        <dbReference type="Pfam" id="PF15459"/>
    </source>
</evidence>
<proteinExistence type="inferred from homology"/>
<organism evidence="7 8">
    <name type="scientific">Coccomyxa viridis</name>
    <dbReference type="NCBI Taxonomy" id="1274662"/>
    <lineage>
        <taxon>Eukaryota</taxon>
        <taxon>Viridiplantae</taxon>
        <taxon>Chlorophyta</taxon>
        <taxon>core chlorophytes</taxon>
        <taxon>Trebouxiophyceae</taxon>
        <taxon>Trebouxiophyceae incertae sedis</taxon>
        <taxon>Coccomyxaceae</taxon>
        <taxon>Coccomyxa</taxon>
    </lineage>
</organism>
<feature type="domain" description="Ribosomal RNA-processing protein 14 N-terminal" evidence="6">
    <location>
        <begin position="24"/>
        <end position="84"/>
    </location>
</feature>
<dbReference type="InterPro" id="IPR029190">
    <property type="entry name" value="Rrp14/SURF6_C"/>
</dbReference>
<reference evidence="7 8" key="1">
    <citation type="submission" date="2024-06" db="EMBL/GenBank/DDBJ databases">
        <authorList>
            <person name="Kraege A."/>
            <person name="Thomma B."/>
        </authorList>
    </citation>
    <scope>NUCLEOTIDE SEQUENCE [LARGE SCALE GENOMIC DNA]</scope>
</reference>
<comment type="similarity">
    <text evidence="2">Belongs to the SURF6 family.</text>
</comment>
<evidence type="ECO:0000259" key="5">
    <source>
        <dbReference type="Pfam" id="PF04935"/>
    </source>
</evidence>
<feature type="compositionally biased region" description="Basic and acidic residues" evidence="4">
    <location>
        <begin position="323"/>
        <end position="354"/>
    </location>
</feature>
<feature type="compositionally biased region" description="Basic and acidic residues" evidence="4">
    <location>
        <begin position="370"/>
        <end position="380"/>
    </location>
</feature>
<feature type="compositionally biased region" description="Basic and acidic residues" evidence="4">
    <location>
        <begin position="175"/>
        <end position="184"/>
    </location>
</feature>
<gene>
    <name evidence="7" type="primary">g2513</name>
    <name evidence="7" type="ORF">VP750_LOCUS2145</name>
</gene>
<feature type="compositionally biased region" description="Basic residues" evidence="4">
    <location>
        <begin position="355"/>
        <end position="366"/>
    </location>
</feature>
<dbReference type="Pfam" id="PF04935">
    <property type="entry name" value="SURF6"/>
    <property type="match status" value="1"/>
</dbReference>
<feature type="compositionally biased region" description="Basic and acidic residues" evidence="4">
    <location>
        <begin position="92"/>
        <end position="107"/>
    </location>
</feature>
<evidence type="ECO:0000313" key="8">
    <source>
        <dbReference type="Proteomes" id="UP001497392"/>
    </source>
</evidence>
<name>A0ABP1FKK7_9CHLO</name>
<protein>
    <submittedName>
        <fullName evidence="7">G2513 protein</fullName>
    </submittedName>
</protein>
<dbReference type="InterPro" id="IPR007019">
    <property type="entry name" value="SURF6"/>
</dbReference>
<sequence>MCAREDRSAAMQEPADEEAFRAQLRRISHFFDRLVDMVPAKHYVDDSREDAGPLKYLKKGAKLEAKQQRKEAAKKRKRENLDPDKQQSTLEVQREQALRRKGQHEQDEGAIAPSTGAQQQHVLPTEATAPSDLRFDVPTGADPSSAELRQKLHGRIEDMRKQRKAAEKKKQRAKAAKDWRDKASGRAKPLSTAKREKKAGATKRSGEEQAKKQNAKPALQQNVEDEADAKLSFGRIEIDKGGRPHKDAKKGKASKAELLESAKRRQEQLKSLEGTREGRLAVEQDAWNAALARARGERILDDPKLLSRSLKKEEKLRSKKTAAWKERKGLQVKDQKMKQKKRNDALKTRADGKIQKRKDKREKKLMRAGFEGRRDTPLGT</sequence>
<dbReference type="PANTHER" id="PTHR14369">
    <property type="entry name" value="SURFEIT LOCUS PROTEIN 6"/>
    <property type="match status" value="1"/>
</dbReference>
<dbReference type="Pfam" id="PF15459">
    <property type="entry name" value="RRP14"/>
    <property type="match status" value="1"/>
</dbReference>
<feature type="compositionally biased region" description="Basic and acidic residues" evidence="4">
    <location>
        <begin position="148"/>
        <end position="160"/>
    </location>
</feature>
<dbReference type="EMBL" id="CAXHTA020000004">
    <property type="protein sequence ID" value="CAL5220486.1"/>
    <property type="molecule type" value="Genomic_DNA"/>
</dbReference>
<dbReference type="PANTHER" id="PTHR14369:SF0">
    <property type="entry name" value="SURFEIT LOCUS PROTEIN 6"/>
    <property type="match status" value="1"/>
</dbReference>
<feature type="compositionally biased region" description="Basic and acidic residues" evidence="4">
    <location>
        <begin position="61"/>
        <end position="71"/>
    </location>
</feature>
<accession>A0ABP1FKK7</accession>
<keyword evidence="8" id="KW-1185">Reference proteome</keyword>